<organism evidence="1">
    <name type="scientific">Escherichia coli</name>
    <dbReference type="NCBI Taxonomy" id="562"/>
    <lineage>
        <taxon>Bacteria</taxon>
        <taxon>Pseudomonadati</taxon>
        <taxon>Pseudomonadota</taxon>
        <taxon>Gammaproteobacteria</taxon>
        <taxon>Enterobacterales</taxon>
        <taxon>Enterobacteriaceae</taxon>
        <taxon>Escherichia</taxon>
    </lineage>
</organism>
<dbReference type="EMBL" id="MG702492">
    <property type="protein sequence ID" value="AVX51341.1"/>
    <property type="molecule type" value="Genomic_DNA"/>
</dbReference>
<accession>A0A2S0NT80</accession>
<proteinExistence type="predicted"/>
<keyword evidence="1" id="KW-0614">Plasmid</keyword>
<geneLocation type="plasmid" evidence="1">
    <name>pD6-NDM_1_1</name>
</geneLocation>
<reference evidence="1" key="1">
    <citation type="submission" date="2017-12" db="EMBL/GenBank/DDBJ databases">
        <title>Escherichia coli co-producing NDM-5 and OXA-181 carbapenemases, South Korea.</title>
        <authorList>
            <person name="Baek J.Y."/>
            <person name="Huh K."/>
            <person name="Cho S.Y."/>
            <person name="Kim S.H."/>
            <person name="Ko K.S."/>
            <person name="Kang C.-I."/>
            <person name="Chung D.R."/>
            <person name="Peck K.R."/>
            <person name="Song J.-H."/>
        </authorList>
    </citation>
    <scope>NUCLEOTIDE SEQUENCE</scope>
    <source>
        <strain evidence="1">CC1706-01</strain>
        <plasmid evidence="1">pD6-NDM_1_1</plasmid>
    </source>
</reference>
<name>A0A2S0NT80_ECOLX</name>
<protein>
    <submittedName>
        <fullName evidence="1">Uncharacterized protein</fullName>
    </submittedName>
</protein>
<evidence type="ECO:0000313" key="1">
    <source>
        <dbReference type="EMBL" id="AVX51341.1"/>
    </source>
</evidence>
<dbReference type="AlphaFoldDB" id="A0A2S0NT80"/>
<sequence length="267" mass="28021">MPPEPPISERCAIVGLAHTEADEEPALVVVHTPFLGLGAGHARQVGLPADVIDQYRAAPAGLLLVACAHHGRALAGMVQEHDRAPGIGGDGLHATDDLGHGAAGVFFLDVEPAQRVQHHQAAALGGALEAVEPLRGHDVGQAADQRLDQQAVSHGLPFLGAEVRPKGVQAVMNGGGRVFGGQVDHRAGGQFAHLQQIRPACNLCGQLQGQHGFTGTVAKLAMRQPFVLFKGLTFQKLCLPGAFRPGDHHNKMLRPGLCVVHASPQYL</sequence>